<dbReference type="PANTHER" id="PTHR11895">
    <property type="entry name" value="TRANSAMIDASE"/>
    <property type="match status" value="1"/>
</dbReference>
<comment type="similarity">
    <text evidence="1">Belongs to the amidase family.</text>
</comment>
<reference evidence="3 4" key="1">
    <citation type="submission" date="2021-03" db="EMBL/GenBank/DDBJ databases">
        <title>Sequencing the genomes of 1000 actinobacteria strains.</title>
        <authorList>
            <person name="Klenk H.-P."/>
        </authorList>
    </citation>
    <scope>NUCLEOTIDE SEQUENCE [LARGE SCALE GENOMIC DNA]</scope>
    <source>
        <strain evidence="3 4">DSM 46670</strain>
    </source>
</reference>
<protein>
    <submittedName>
        <fullName evidence="3">Amidase</fullName>
        <ecNumber evidence="3">3.5.1.4</ecNumber>
    </submittedName>
</protein>
<dbReference type="InterPro" id="IPR036928">
    <property type="entry name" value="AS_sf"/>
</dbReference>
<keyword evidence="4" id="KW-1185">Reference proteome</keyword>
<accession>A0ABS4TVY7</accession>
<proteinExistence type="inferred from homology"/>
<dbReference type="PROSITE" id="PS00571">
    <property type="entry name" value="AMIDASES"/>
    <property type="match status" value="1"/>
</dbReference>
<keyword evidence="3" id="KW-0378">Hydrolase</keyword>
<dbReference type="EC" id="3.5.1.4" evidence="3"/>
<dbReference type="NCBIfam" id="NF005899">
    <property type="entry name" value="PRK07869.1"/>
    <property type="match status" value="1"/>
</dbReference>
<dbReference type="GO" id="GO:0004040">
    <property type="term" value="F:amidase activity"/>
    <property type="evidence" value="ECO:0007669"/>
    <property type="project" value="UniProtKB-EC"/>
</dbReference>
<comment type="caution">
    <text evidence="3">The sequence shown here is derived from an EMBL/GenBank/DDBJ whole genome shotgun (WGS) entry which is preliminary data.</text>
</comment>
<evidence type="ECO:0000256" key="1">
    <source>
        <dbReference type="ARBA" id="ARBA00009199"/>
    </source>
</evidence>
<dbReference type="Proteomes" id="UP001519332">
    <property type="component" value="Unassembled WGS sequence"/>
</dbReference>
<dbReference type="Gene3D" id="3.90.1300.10">
    <property type="entry name" value="Amidase signature (AS) domain"/>
    <property type="match status" value="1"/>
</dbReference>
<gene>
    <name evidence="3" type="ORF">JOF56_008942</name>
</gene>
<dbReference type="Pfam" id="PF01425">
    <property type="entry name" value="Amidase"/>
    <property type="match status" value="1"/>
</dbReference>
<dbReference type="InterPro" id="IPR023631">
    <property type="entry name" value="Amidase_dom"/>
</dbReference>
<dbReference type="SUPFAM" id="SSF75304">
    <property type="entry name" value="Amidase signature (AS) enzymes"/>
    <property type="match status" value="1"/>
</dbReference>
<dbReference type="PANTHER" id="PTHR11895:SF7">
    <property type="entry name" value="GLUTAMYL-TRNA(GLN) AMIDOTRANSFERASE SUBUNIT A, MITOCHONDRIAL"/>
    <property type="match status" value="1"/>
</dbReference>
<evidence type="ECO:0000313" key="3">
    <source>
        <dbReference type="EMBL" id="MBP2328557.1"/>
    </source>
</evidence>
<name>A0ABS4TVY7_9PSEU</name>
<organism evidence="3 4">
    <name type="scientific">Kibdelosporangium banguiense</name>
    <dbReference type="NCBI Taxonomy" id="1365924"/>
    <lineage>
        <taxon>Bacteria</taxon>
        <taxon>Bacillati</taxon>
        <taxon>Actinomycetota</taxon>
        <taxon>Actinomycetes</taxon>
        <taxon>Pseudonocardiales</taxon>
        <taxon>Pseudonocardiaceae</taxon>
        <taxon>Kibdelosporangium</taxon>
    </lineage>
</organism>
<feature type="domain" description="Amidase" evidence="2">
    <location>
        <begin position="72"/>
        <end position="463"/>
    </location>
</feature>
<evidence type="ECO:0000259" key="2">
    <source>
        <dbReference type="Pfam" id="PF01425"/>
    </source>
</evidence>
<dbReference type="InterPro" id="IPR020556">
    <property type="entry name" value="Amidase_CS"/>
</dbReference>
<dbReference type="EMBL" id="JAGINW010000001">
    <property type="protein sequence ID" value="MBP2328557.1"/>
    <property type="molecule type" value="Genomic_DNA"/>
</dbReference>
<evidence type="ECO:0000313" key="4">
    <source>
        <dbReference type="Proteomes" id="UP001519332"/>
    </source>
</evidence>
<dbReference type="RefSeq" id="WP_307855532.1">
    <property type="nucleotide sequence ID" value="NZ_JAGINW010000001.1"/>
</dbReference>
<dbReference type="InterPro" id="IPR000120">
    <property type="entry name" value="Amidase"/>
</dbReference>
<sequence length="481" mass="51396">MSNVVWDDRDDDEAAMSNDRIHAFGDDVLADHDAVAIAELVRTREVGVAEVTAAAIARAERVGSLNAVVFDAYEAPRSTSDPGAPLYGVPTYIKDNTDVAGMPSNHGTDAYVARPAEKDGPYTEHFLATGVTVLGKTALPEYGFSASTEFQSREPVGNPWQPEYSVGASSGGAAVLVAAGVVPIAHANDGGGSIRIPAACAGLIGLKPTRGRHVDGPSARQMPINVVSEGVLTRSVRDTAAFVAAMEDRWRNPALPPIGLVTGPARRRLRVGLITESATGASACSQTKAAVEATAILLEQQGHIVEPVAVPFGRQFVDDFVLYWGLLATAAAHTGKLTDRAYNRHKLDGFTQGLRRRYLRTLHHTPGAIRRLTRAHRRYAGMFSHHELILSPVLLHTTPKLGYLSPTVPFDELLERLTGYAGFTPLSNIVGAPAISLPMAVSEEGLPIGVQLAAAHGDERTLLETAFAIEQTHPWPRIQES</sequence>